<feature type="transmembrane region" description="Helical" evidence="1">
    <location>
        <begin position="72"/>
        <end position="94"/>
    </location>
</feature>
<dbReference type="EMBL" id="VLLL01000012">
    <property type="protein sequence ID" value="TWJ06526.1"/>
    <property type="molecule type" value="Genomic_DNA"/>
</dbReference>
<sequence>MPIIRTRYNPLAVRIVTGIFTAIVIIILLHLAFILLEANPGNPIVHFIAVLADWFAYLFKDMFTVDDGKLQAVFNYGLAALVYLLLGALIRGLFHRVD</sequence>
<protein>
    <recommendedName>
        <fullName evidence="4">YGGT family protein</fullName>
    </recommendedName>
</protein>
<accession>A0A562ULR0</accession>
<feature type="transmembrane region" description="Helical" evidence="1">
    <location>
        <begin position="12"/>
        <end position="36"/>
    </location>
</feature>
<dbReference type="OrthoDB" id="3481760at2"/>
<organism evidence="2 3">
    <name type="scientific">Stackebrandtia albiflava</name>
    <dbReference type="NCBI Taxonomy" id="406432"/>
    <lineage>
        <taxon>Bacteria</taxon>
        <taxon>Bacillati</taxon>
        <taxon>Actinomycetota</taxon>
        <taxon>Actinomycetes</taxon>
        <taxon>Glycomycetales</taxon>
        <taxon>Glycomycetaceae</taxon>
        <taxon>Stackebrandtia</taxon>
    </lineage>
</organism>
<evidence type="ECO:0008006" key="4">
    <source>
        <dbReference type="Google" id="ProtNLM"/>
    </source>
</evidence>
<gene>
    <name evidence="2" type="ORF">LX16_5263</name>
</gene>
<dbReference type="RefSeq" id="WP_147144600.1">
    <property type="nucleotide sequence ID" value="NZ_BAABIJ010000002.1"/>
</dbReference>
<name>A0A562ULR0_9ACTN</name>
<dbReference type="Proteomes" id="UP000321617">
    <property type="component" value="Unassembled WGS sequence"/>
</dbReference>
<keyword evidence="1" id="KW-0472">Membrane</keyword>
<reference evidence="2 3" key="1">
    <citation type="journal article" date="2013" name="Stand. Genomic Sci.">
        <title>Genomic Encyclopedia of Type Strains, Phase I: The one thousand microbial genomes (KMG-I) project.</title>
        <authorList>
            <person name="Kyrpides N.C."/>
            <person name="Woyke T."/>
            <person name="Eisen J.A."/>
            <person name="Garrity G."/>
            <person name="Lilburn T.G."/>
            <person name="Beck B.J."/>
            <person name="Whitman W.B."/>
            <person name="Hugenholtz P."/>
            <person name="Klenk H.P."/>
        </authorList>
    </citation>
    <scope>NUCLEOTIDE SEQUENCE [LARGE SCALE GENOMIC DNA]</scope>
    <source>
        <strain evidence="2 3">DSM 45044</strain>
    </source>
</reference>
<keyword evidence="1" id="KW-1133">Transmembrane helix</keyword>
<keyword evidence="3" id="KW-1185">Reference proteome</keyword>
<proteinExistence type="predicted"/>
<evidence type="ECO:0000313" key="3">
    <source>
        <dbReference type="Proteomes" id="UP000321617"/>
    </source>
</evidence>
<dbReference type="AlphaFoldDB" id="A0A562ULR0"/>
<evidence type="ECO:0000256" key="1">
    <source>
        <dbReference type="SAM" id="Phobius"/>
    </source>
</evidence>
<comment type="caution">
    <text evidence="2">The sequence shown here is derived from an EMBL/GenBank/DDBJ whole genome shotgun (WGS) entry which is preliminary data.</text>
</comment>
<evidence type="ECO:0000313" key="2">
    <source>
        <dbReference type="EMBL" id="TWJ06526.1"/>
    </source>
</evidence>
<feature type="transmembrane region" description="Helical" evidence="1">
    <location>
        <begin position="42"/>
        <end position="60"/>
    </location>
</feature>
<keyword evidence="1" id="KW-0812">Transmembrane</keyword>